<dbReference type="GO" id="GO:0019509">
    <property type="term" value="P:L-methionine salvage from methylthioadenosine"/>
    <property type="evidence" value="ECO:0007669"/>
    <property type="project" value="UniProtKB-UniRule"/>
</dbReference>
<dbReference type="Proteomes" id="UP000799750">
    <property type="component" value="Unassembled WGS sequence"/>
</dbReference>
<dbReference type="SMART" id="SM01007">
    <property type="entry name" value="Aldolase_II"/>
    <property type="match status" value="1"/>
</dbReference>
<dbReference type="InterPro" id="IPR027514">
    <property type="entry name" value="Salvage_MtnB_euk"/>
</dbReference>
<evidence type="ECO:0000256" key="5">
    <source>
        <dbReference type="ARBA" id="ARBA00023167"/>
    </source>
</evidence>
<evidence type="ECO:0000256" key="7">
    <source>
        <dbReference type="HAMAP-Rule" id="MF_03116"/>
    </source>
</evidence>
<evidence type="ECO:0000256" key="8">
    <source>
        <dbReference type="SAM" id="MobiDB-lite"/>
    </source>
</evidence>
<accession>A0A6A6R0F4</accession>
<keyword evidence="3 7" id="KW-0479">Metal-binding</keyword>
<keyword evidence="4 7" id="KW-0862">Zinc</keyword>
<evidence type="ECO:0000256" key="6">
    <source>
        <dbReference type="ARBA" id="ARBA00023239"/>
    </source>
</evidence>
<evidence type="ECO:0000259" key="9">
    <source>
        <dbReference type="SMART" id="SM01007"/>
    </source>
</evidence>
<feature type="compositionally biased region" description="Basic and acidic residues" evidence="8">
    <location>
        <begin position="1"/>
        <end position="12"/>
    </location>
</feature>
<dbReference type="InterPro" id="IPR017714">
    <property type="entry name" value="MethylthioRu-1-P_deHdtase_MtnB"/>
</dbReference>
<feature type="binding site" evidence="7">
    <location>
        <position position="200"/>
    </location>
    <ligand>
        <name>Zn(2+)</name>
        <dbReference type="ChEBI" id="CHEBI:29105"/>
    </ligand>
</feature>
<gene>
    <name evidence="7" type="primary">MDE1</name>
    <name evidence="10" type="ORF">BU16DRAFT_524358</name>
</gene>
<evidence type="ECO:0000256" key="1">
    <source>
        <dbReference type="ARBA" id="ARBA00022490"/>
    </source>
</evidence>
<evidence type="ECO:0000313" key="10">
    <source>
        <dbReference type="EMBL" id="KAF2498201.1"/>
    </source>
</evidence>
<keyword evidence="11" id="KW-1185">Reference proteome</keyword>
<comment type="similarity">
    <text evidence="7">Belongs to the aldolase class II family. MtnB subfamily.</text>
</comment>
<feature type="binding site" evidence="7">
    <location>
        <position position="97"/>
    </location>
    <ligand>
        <name>substrate</name>
    </ligand>
</feature>
<keyword evidence="1 7" id="KW-0963">Cytoplasm</keyword>
<dbReference type="Pfam" id="PF00596">
    <property type="entry name" value="Aldolase_II"/>
    <property type="match status" value="1"/>
</dbReference>
<dbReference type="InterPro" id="IPR001303">
    <property type="entry name" value="Aldolase_II/adducin_N"/>
</dbReference>
<feature type="binding site" evidence="7">
    <location>
        <position position="114"/>
    </location>
    <ligand>
        <name>Zn(2+)</name>
        <dbReference type="ChEBI" id="CHEBI:29105"/>
    </ligand>
</feature>
<proteinExistence type="inferred from homology"/>
<dbReference type="GO" id="GO:0008270">
    <property type="term" value="F:zinc ion binding"/>
    <property type="evidence" value="ECO:0007669"/>
    <property type="project" value="UniProtKB-UniRule"/>
</dbReference>
<dbReference type="EC" id="4.2.1.109" evidence="7"/>
<dbReference type="PANTHER" id="PTHR10640">
    <property type="entry name" value="METHYLTHIORIBULOSE-1-PHOSPHATE DEHYDRATASE"/>
    <property type="match status" value="1"/>
</dbReference>
<keyword evidence="5 7" id="KW-0486">Methionine biosynthesis</keyword>
<evidence type="ECO:0000313" key="11">
    <source>
        <dbReference type="Proteomes" id="UP000799750"/>
    </source>
</evidence>
<evidence type="ECO:0000256" key="2">
    <source>
        <dbReference type="ARBA" id="ARBA00022605"/>
    </source>
</evidence>
<dbReference type="NCBIfam" id="TIGR03328">
    <property type="entry name" value="salvage_mtnB"/>
    <property type="match status" value="1"/>
</dbReference>
<dbReference type="GO" id="GO:0005737">
    <property type="term" value="C:cytoplasm"/>
    <property type="evidence" value="ECO:0007669"/>
    <property type="project" value="UniProtKB-SubCell"/>
</dbReference>
<evidence type="ECO:0000256" key="3">
    <source>
        <dbReference type="ARBA" id="ARBA00022723"/>
    </source>
</evidence>
<comment type="cofactor">
    <cofactor evidence="7">
        <name>Zn(2+)</name>
        <dbReference type="ChEBI" id="CHEBI:29105"/>
    </cofactor>
    <text evidence="7">Binds 1 zinc ion per subunit.</text>
</comment>
<dbReference type="GO" id="GO:0046570">
    <property type="term" value="F:methylthioribulose 1-phosphate dehydratase activity"/>
    <property type="evidence" value="ECO:0007669"/>
    <property type="project" value="UniProtKB-UniRule"/>
</dbReference>
<comment type="catalytic activity">
    <reaction evidence="7">
        <text>5-(methylsulfanyl)-D-ribulose 1-phosphate = 5-methylsulfanyl-2,3-dioxopentyl phosphate + H2O</text>
        <dbReference type="Rhea" id="RHEA:15549"/>
        <dbReference type="ChEBI" id="CHEBI:15377"/>
        <dbReference type="ChEBI" id="CHEBI:58548"/>
        <dbReference type="ChEBI" id="CHEBI:58828"/>
        <dbReference type="EC" id="4.2.1.109"/>
    </reaction>
</comment>
<dbReference type="PANTHER" id="PTHR10640:SF7">
    <property type="entry name" value="METHYLTHIORIBULOSE-1-PHOSPHATE DEHYDRATASE"/>
    <property type="match status" value="1"/>
</dbReference>
<dbReference type="UniPathway" id="UPA00904">
    <property type="reaction ID" value="UER00875"/>
</dbReference>
<dbReference type="OrthoDB" id="191080at2759"/>
<keyword evidence="6 7" id="KW-0456">Lyase</keyword>
<protein>
    <recommendedName>
        <fullName evidence="7">Methylthioribulose-1-phosphate dehydratase</fullName>
        <shortName evidence="7">MTRu-1-P dehydratase</shortName>
        <ecNumber evidence="7">4.2.1.109</ecNumber>
    </recommendedName>
</protein>
<keyword evidence="2 7" id="KW-0028">Amino-acid biosynthesis</keyword>
<dbReference type="InterPro" id="IPR036409">
    <property type="entry name" value="Aldolase_II/adducin_N_sf"/>
</dbReference>
<dbReference type="HAMAP" id="MF_03116">
    <property type="entry name" value="Salvage_MtnB_euk"/>
    <property type="match status" value="1"/>
</dbReference>
<evidence type="ECO:0000256" key="4">
    <source>
        <dbReference type="ARBA" id="ARBA00022833"/>
    </source>
</evidence>
<feature type="region of interest" description="Disordered" evidence="8">
    <location>
        <begin position="1"/>
        <end position="21"/>
    </location>
</feature>
<reference evidence="10" key="1">
    <citation type="journal article" date="2020" name="Stud. Mycol.">
        <title>101 Dothideomycetes genomes: a test case for predicting lifestyles and emergence of pathogens.</title>
        <authorList>
            <person name="Haridas S."/>
            <person name="Albert R."/>
            <person name="Binder M."/>
            <person name="Bloem J."/>
            <person name="Labutti K."/>
            <person name="Salamov A."/>
            <person name="Andreopoulos B."/>
            <person name="Baker S."/>
            <person name="Barry K."/>
            <person name="Bills G."/>
            <person name="Bluhm B."/>
            <person name="Cannon C."/>
            <person name="Castanera R."/>
            <person name="Culley D."/>
            <person name="Daum C."/>
            <person name="Ezra D."/>
            <person name="Gonzalez J."/>
            <person name="Henrissat B."/>
            <person name="Kuo A."/>
            <person name="Liang C."/>
            <person name="Lipzen A."/>
            <person name="Lutzoni F."/>
            <person name="Magnuson J."/>
            <person name="Mondo S."/>
            <person name="Nolan M."/>
            <person name="Ohm R."/>
            <person name="Pangilinan J."/>
            <person name="Park H.-J."/>
            <person name="Ramirez L."/>
            <person name="Alfaro M."/>
            <person name="Sun H."/>
            <person name="Tritt A."/>
            <person name="Yoshinaga Y."/>
            <person name="Zwiers L.-H."/>
            <person name="Turgeon B."/>
            <person name="Goodwin S."/>
            <person name="Spatafora J."/>
            <person name="Crous P."/>
            <person name="Grigoriev I."/>
        </authorList>
    </citation>
    <scope>NUCLEOTIDE SEQUENCE</scope>
    <source>
        <strain evidence="10">CBS 269.34</strain>
    </source>
</reference>
<comment type="pathway">
    <text evidence="7">Amino-acid biosynthesis; L-methionine biosynthesis via salvage pathway; L-methionine from S-methyl-5-thio-alpha-D-ribose 1-phosphate: step 2/6.</text>
</comment>
<feature type="domain" description="Class II aldolase/adducin N-terminal" evidence="9">
    <location>
        <begin position="28"/>
        <end position="227"/>
    </location>
</feature>
<name>A0A6A6R0F4_9PEZI</name>
<dbReference type="EMBL" id="MU004185">
    <property type="protein sequence ID" value="KAF2498201.1"/>
    <property type="molecule type" value="Genomic_DNA"/>
</dbReference>
<dbReference type="SUPFAM" id="SSF53639">
    <property type="entry name" value="AraD/HMP-PK domain-like"/>
    <property type="match status" value="1"/>
</dbReference>
<sequence>MASDEANSKAVDDAEQLVQSEDPQHPSNLICELCRKFYALGWVTGTGGGTSIRQHDHIFLAPSGVQKELMKPSDIFVMDFNTKEYLRKPSVLKPSACTPLFLAAFTRGAGCCIHTHSQWAVLVTLLVERDFGQSACFEIEEIEQIKGIGKGRGKVGNLGYHDRLRIPIIENTAFEEDLTESLEVATEKYPDTYAILVRRHGIYVWGDNVHKAKTQCESLDYIFQLAVEMKKLGLPWTTRASEISDI</sequence>
<organism evidence="10 11">
    <name type="scientific">Lophium mytilinum</name>
    <dbReference type="NCBI Taxonomy" id="390894"/>
    <lineage>
        <taxon>Eukaryota</taxon>
        <taxon>Fungi</taxon>
        <taxon>Dikarya</taxon>
        <taxon>Ascomycota</taxon>
        <taxon>Pezizomycotina</taxon>
        <taxon>Dothideomycetes</taxon>
        <taxon>Pleosporomycetidae</taxon>
        <taxon>Mytilinidiales</taxon>
        <taxon>Mytilinidiaceae</taxon>
        <taxon>Lophium</taxon>
    </lineage>
</organism>
<feature type="binding site" evidence="7">
    <location>
        <position position="116"/>
    </location>
    <ligand>
        <name>Zn(2+)</name>
        <dbReference type="ChEBI" id="CHEBI:29105"/>
    </ligand>
</feature>
<dbReference type="FunFam" id="3.40.225.10:FF:000003">
    <property type="entry name" value="Methylthioribulose-1-phosphate dehydratase"/>
    <property type="match status" value="1"/>
</dbReference>
<feature type="active site" description="Proton donor/acceptor" evidence="7">
    <location>
        <position position="143"/>
    </location>
</feature>
<comment type="subcellular location">
    <subcellularLocation>
        <location evidence="7">Cytoplasm</location>
    </subcellularLocation>
</comment>
<comment type="function">
    <text evidence="7">Catalyzes the dehydration of methylthioribulose-1-phosphate (MTRu-1-P) into 2,3-diketo-5-methylthiopentyl-1-phosphate (DK-MTP-1-P).</text>
</comment>
<dbReference type="Gene3D" id="3.40.225.10">
    <property type="entry name" value="Class II aldolase/adducin N-terminal domain"/>
    <property type="match status" value="1"/>
</dbReference>
<dbReference type="AlphaFoldDB" id="A0A6A6R0F4"/>